<sequence>MLERALQLGFWLALAAVTLLALMPQPPQVVPLDSDKAQHALAFAVLSLGLAFAYRRLSFPWMLLALAAYGGAIELAQLIPALHRDSDLMDWLTDLAAIAVVLPAAVLLRRRLPLPATNRNRSR</sequence>
<evidence type="ECO:0000313" key="2">
    <source>
        <dbReference type="EMBL" id="SMF77618.1"/>
    </source>
</evidence>
<dbReference type="Proteomes" id="UP000192917">
    <property type="component" value="Unassembled WGS sequence"/>
</dbReference>
<feature type="transmembrane region" description="Helical" evidence="1">
    <location>
        <begin position="61"/>
        <end position="79"/>
    </location>
</feature>
<dbReference type="RefSeq" id="WP_085126043.1">
    <property type="nucleotide sequence ID" value="NZ_FWZX01000037.1"/>
</dbReference>
<feature type="transmembrane region" description="Helical" evidence="1">
    <location>
        <begin position="91"/>
        <end position="108"/>
    </location>
</feature>
<organism evidence="2 3">
    <name type="scientific">Tistlia consotensis USBA 355</name>
    <dbReference type="NCBI Taxonomy" id="560819"/>
    <lineage>
        <taxon>Bacteria</taxon>
        <taxon>Pseudomonadati</taxon>
        <taxon>Pseudomonadota</taxon>
        <taxon>Alphaproteobacteria</taxon>
        <taxon>Rhodospirillales</taxon>
        <taxon>Rhodovibrionaceae</taxon>
        <taxon>Tistlia</taxon>
    </lineage>
</organism>
<evidence type="ECO:0008006" key="4">
    <source>
        <dbReference type="Google" id="ProtNLM"/>
    </source>
</evidence>
<dbReference type="EMBL" id="FWZX01000037">
    <property type="protein sequence ID" value="SMF77618.1"/>
    <property type="molecule type" value="Genomic_DNA"/>
</dbReference>
<keyword evidence="1" id="KW-0812">Transmembrane</keyword>
<dbReference type="AlphaFoldDB" id="A0A1Y6CMV6"/>
<dbReference type="STRING" id="560819.SAMN05428998_13723"/>
<name>A0A1Y6CMV6_9PROT</name>
<protein>
    <recommendedName>
        <fullName evidence="4">VanZ like family protein</fullName>
    </recommendedName>
</protein>
<evidence type="ECO:0000313" key="3">
    <source>
        <dbReference type="Proteomes" id="UP000192917"/>
    </source>
</evidence>
<accession>A0A1Y6CMV6</accession>
<evidence type="ECO:0000256" key="1">
    <source>
        <dbReference type="SAM" id="Phobius"/>
    </source>
</evidence>
<keyword evidence="3" id="KW-1185">Reference proteome</keyword>
<proteinExistence type="predicted"/>
<gene>
    <name evidence="2" type="ORF">SAMN05428998_13723</name>
</gene>
<keyword evidence="1" id="KW-0472">Membrane</keyword>
<feature type="transmembrane region" description="Helical" evidence="1">
    <location>
        <begin position="37"/>
        <end position="54"/>
    </location>
</feature>
<keyword evidence="1" id="KW-1133">Transmembrane helix</keyword>
<reference evidence="2 3" key="1">
    <citation type="submission" date="2017-04" db="EMBL/GenBank/DDBJ databases">
        <authorList>
            <person name="Afonso C.L."/>
            <person name="Miller P.J."/>
            <person name="Scott M.A."/>
            <person name="Spackman E."/>
            <person name="Goraichik I."/>
            <person name="Dimitrov K.M."/>
            <person name="Suarez D.L."/>
            <person name="Swayne D.E."/>
        </authorList>
    </citation>
    <scope>NUCLEOTIDE SEQUENCE [LARGE SCALE GENOMIC DNA]</scope>
    <source>
        <strain evidence="2 3">USBA 355</strain>
    </source>
</reference>